<organism evidence="2 3">
    <name type="scientific">Acorus gramineus</name>
    <name type="common">Dwarf sweet flag</name>
    <dbReference type="NCBI Taxonomy" id="55184"/>
    <lineage>
        <taxon>Eukaryota</taxon>
        <taxon>Viridiplantae</taxon>
        <taxon>Streptophyta</taxon>
        <taxon>Embryophyta</taxon>
        <taxon>Tracheophyta</taxon>
        <taxon>Spermatophyta</taxon>
        <taxon>Magnoliopsida</taxon>
        <taxon>Liliopsida</taxon>
        <taxon>Acoraceae</taxon>
        <taxon>Acorus</taxon>
    </lineage>
</organism>
<reference evidence="2" key="2">
    <citation type="submission" date="2023-06" db="EMBL/GenBank/DDBJ databases">
        <authorList>
            <person name="Ma L."/>
            <person name="Liu K.-W."/>
            <person name="Li Z."/>
            <person name="Hsiao Y.-Y."/>
            <person name="Qi Y."/>
            <person name="Fu T."/>
            <person name="Tang G."/>
            <person name="Zhang D."/>
            <person name="Sun W.-H."/>
            <person name="Liu D.-K."/>
            <person name="Li Y."/>
            <person name="Chen G.-Z."/>
            <person name="Liu X.-D."/>
            <person name="Liao X.-Y."/>
            <person name="Jiang Y.-T."/>
            <person name="Yu X."/>
            <person name="Hao Y."/>
            <person name="Huang J."/>
            <person name="Zhao X.-W."/>
            <person name="Ke S."/>
            <person name="Chen Y.-Y."/>
            <person name="Wu W.-L."/>
            <person name="Hsu J.-L."/>
            <person name="Lin Y.-F."/>
            <person name="Huang M.-D."/>
            <person name="Li C.-Y."/>
            <person name="Huang L."/>
            <person name="Wang Z.-W."/>
            <person name="Zhao X."/>
            <person name="Zhong W.-Y."/>
            <person name="Peng D.-H."/>
            <person name="Ahmad S."/>
            <person name="Lan S."/>
            <person name="Zhang J.-S."/>
            <person name="Tsai W.-C."/>
            <person name="Van De Peer Y."/>
            <person name="Liu Z.-J."/>
        </authorList>
    </citation>
    <scope>NUCLEOTIDE SEQUENCE</scope>
    <source>
        <strain evidence="2">SCP</strain>
        <tissue evidence="2">Leaves</tissue>
    </source>
</reference>
<dbReference type="EMBL" id="JAUJYN010000005">
    <property type="protein sequence ID" value="KAK1271954.1"/>
    <property type="molecule type" value="Genomic_DNA"/>
</dbReference>
<keyword evidence="3" id="KW-1185">Reference proteome</keyword>
<dbReference type="Proteomes" id="UP001179952">
    <property type="component" value="Unassembled WGS sequence"/>
</dbReference>
<name>A0AAV9B7B7_ACOGR</name>
<sequence length="127" mass="14417">MTSHRARPLVDSSQGRTKFPRRVRRLSVQAGGRERVSQGDAASRFKPRTRPMTSRRATPSVGSSQGLKKFPPRWTLEERDEPHETTPYSRFKPMMRLENSTARGTDPTQELCRELAQAWGAEPEPAV</sequence>
<feature type="compositionally biased region" description="Polar residues" evidence="1">
    <location>
        <begin position="98"/>
        <end position="108"/>
    </location>
</feature>
<evidence type="ECO:0000313" key="3">
    <source>
        <dbReference type="Proteomes" id="UP001179952"/>
    </source>
</evidence>
<proteinExistence type="predicted"/>
<evidence type="ECO:0000313" key="2">
    <source>
        <dbReference type="EMBL" id="KAK1271954.1"/>
    </source>
</evidence>
<feature type="region of interest" description="Disordered" evidence="1">
    <location>
        <begin position="1"/>
        <end position="108"/>
    </location>
</feature>
<dbReference type="AlphaFoldDB" id="A0AAV9B7B7"/>
<accession>A0AAV9B7B7</accession>
<comment type="caution">
    <text evidence="2">The sequence shown here is derived from an EMBL/GenBank/DDBJ whole genome shotgun (WGS) entry which is preliminary data.</text>
</comment>
<reference evidence="2" key="1">
    <citation type="journal article" date="2023" name="Nat. Commun.">
        <title>Diploid and tetraploid genomes of Acorus and the evolution of monocots.</title>
        <authorList>
            <person name="Ma L."/>
            <person name="Liu K.W."/>
            <person name="Li Z."/>
            <person name="Hsiao Y.Y."/>
            <person name="Qi Y."/>
            <person name="Fu T."/>
            <person name="Tang G.D."/>
            <person name="Zhang D."/>
            <person name="Sun W.H."/>
            <person name="Liu D.K."/>
            <person name="Li Y."/>
            <person name="Chen G.Z."/>
            <person name="Liu X.D."/>
            <person name="Liao X.Y."/>
            <person name="Jiang Y.T."/>
            <person name="Yu X."/>
            <person name="Hao Y."/>
            <person name="Huang J."/>
            <person name="Zhao X.W."/>
            <person name="Ke S."/>
            <person name="Chen Y.Y."/>
            <person name="Wu W.L."/>
            <person name="Hsu J.L."/>
            <person name="Lin Y.F."/>
            <person name="Huang M.D."/>
            <person name="Li C.Y."/>
            <person name="Huang L."/>
            <person name="Wang Z.W."/>
            <person name="Zhao X."/>
            <person name="Zhong W.Y."/>
            <person name="Peng D.H."/>
            <person name="Ahmad S."/>
            <person name="Lan S."/>
            <person name="Zhang J.S."/>
            <person name="Tsai W.C."/>
            <person name="Van de Peer Y."/>
            <person name="Liu Z.J."/>
        </authorList>
    </citation>
    <scope>NUCLEOTIDE SEQUENCE</scope>
    <source>
        <strain evidence="2">SCP</strain>
    </source>
</reference>
<gene>
    <name evidence="2" type="ORF">QJS04_geneDACA004453</name>
</gene>
<protein>
    <submittedName>
        <fullName evidence="2">Uncharacterized protein</fullName>
    </submittedName>
</protein>
<feature type="compositionally biased region" description="Polar residues" evidence="1">
    <location>
        <begin position="51"/>
        <end position="66"/>
    </location>
</feature>
<feature type="compositionally biased region" description="Basic and acidic residues" evidence="1">
    <location>
        <begin position="75"/>
        <end position="84"/>
    </location>
</feature>
<evidence type="ECO:0000256" key="1">
    <source>
        <dbReference type="SAM" id="MobiDB-lite"/>
    </source>
</evidence>